<accession>A0AA37XJZ5</accession>
<evidence type="ECO:0000313" key="5">
    <source>
        <dbReference type="Proteomes" id="UP001157039"/>
    </source>
</evidence>
<dbReference type="AlphaFoldDB" id="A0AA37XJZ5"/>
<dbReference type="RefSeq" id="WP_123936555.1">
    <property type="nucleotide sequence ID" value="NZ_BSUW01000001.1"/>
</dbReference>
<reference evidence="2" key="3">
    <citation type="submission" date="2018-03" db="EMBL/GenBank/DDBJ databases">
        <authorList>
            <person name="Jeon C.O."/>
        </authorList>
    </citation>
    <scope>NUCLEOTIDE SEQUENCE</scope>
    <source>
        <strain evidence="2">JCM 31126</strain>
    </source>
</reference>
<keyword evidence="4" id="KW-1185">Reference proteome</keyword>
<evidence type="ECO:0000313" key="3">
    <source>
        <dbReference type="EMBL" id="GMA71431.1"/>
    </source>
</evidence>
<keyword evidence="1" id="KW-0812">Transmembrane</keyword>
<feature type="transmembrane region" description="Helical" evidence="1">
    <location>
        <begin position="218"/>
        <end position="238"/>
    </location>
</feature>
<reference evidence="2 4" key="1">
    <citation type="journal article" date="2012" name="Int. J. Syst. Evol. Microbiol.">
        <title>Characterization of Tetragenococcus strains from sugar thick juice reveals a novel species, Tetragenococcus osmophilus sp. nov., and divides Tetragenococcus halophilus into two subspecies, T. halophilus subsp. halophilus subsp. nov. and T. halophilus subsp. flandriensis subsp. nov.</title>
        <authorList>
            <person name="Juste A."/>
            <person name="Van Trappen S."/>
            <person name="Verreth C."/>
            <person name="Cleenwerck I."/>
            <person name="De Vos P."/>
            <person name="Lievens B."/>
            <person name="Willems K.A."/>
        </authorList>
    </citation>
    <scope>NUCLEOTIDE SEQUENCE [LARGE SCALE GENOMIC DNA]</scope>
    <source>
        <strain evidence="2 4">JCM 31126</strain>
    </source>
</reference>
<evidence type="ECO:0000313" key="4">
    <source>
        <dbReference type="Proteomes" id="UP000268310"/>
    </source>
</evidence>
<dbReference type="InterPro" id="IPR009574">
    <property type="entry name" value="DUF1189"/>
</dbReference>
<dbReference type="KEGG" id="too:C7K38_10520"/>
<organism evidence="3 5">
    <name type="scientific">Tetragenococcus osmophilus</name>
    <dbReference type="NCBI Taxonomy" id="526944"/>
    <lineage>
        <taxon>Bacteria</taxon>
        <taxon>Bacillati</taxon>
        <taxon>Bacillota</taxon>
        <taxon>Bacilli</taxon>
        <taxon>Lactobacillales</taxon>
        <taxon>Enterococcaceae</taxon>
        <taxon>Tetragenococcus</taxon>
    </lineage>
</organism>
<sequence length="265" mass="29767">MSLLQLAKNSILHFNQLKYAKNLGFGKIVIYLLLLSLIAAIPITLQVRNAFSDIQSDGEKIAEQIPDFTIENGEMETEQQEGFIYQTDSIIFTFDPEGQRTPEDISTDMIGNFLSVGLLQDEAVLSVQSNEATEAVLGDNQFEFSYNEEPLQNLSGEELRNELSQSQLPWWTPLVVLLIATYPSFINLIVTFLIVTIIGNLYSRIRRVKNRFLDNLKIMIASATLPVIIGAVINSFVLGFDSTTFIAILSFFIFTQAIKNAKKIE</sequence>
<gene>
    <name evidence="2" type="ORF">C7K38_10520</name>
    <name evidence="3" type="ORF">GCM10025885_04800</name>
</gene>
<dbReference type="EMBL" id="BSUW01000001">
    <property type="protein sequence ID" value="GMA71431.1"/>
    <property type="molecule type" value="Genomic_DNA"/>
</dbReference>
<reference evidence="3 5" key="2">
    <citation type="journal article" date="2014" name="Int. J. Syst. Evol. Microbiol.">
        <title>Complete genome sequence of Corynebacterium casei LMG S-19264T (=DSM 44701T), isolated from a smear-ripened cheese.</title>
        <authorList>
            <consortium name="US DOE Joint Genome Institute (JGI-PGF)"/>
            <person name="Walter F."/>
            <person name="Albersmeier A."/>
            <person name="Kalinowski J."/>
            <person name="Ruckert C."/>
        </authorList>
    </citation>
    <scope>NUCLEOTIDE SEQUENCE [LARGE SCALE GENOMIC DNA]</scope>
    <source>
        <strain evidence="3 5">NBRC 114545</strain>
    </source>
</reference>
<reference evidence="3" key="4">
    <citation type="submission" date="2023-02" db="EMBL/GenBank/DDBJ databases">
        <authorList>
            <person name="Sun Q."/>
            <person name="Mori K."/>
        </authorList>
    </citation>
    <scope>NUCLEOTIDE SEQUENCE</scope>
    <source>
        <strain evidence="3">NBRC 114545</strain>
    </source>
</reference>
<evidence type="ECO:0000256" key="1">
    <source>
        <dbReference type="SAM" id="Phobius"/>
    </source>
</evidence>
<dbReference type="Pfam" id="PF06691">
    <property type="entry name" value="DUF1189"/>
    <property type="match status" value="1"/>
</dbReference>
<name>A0AA37XJZ5_9ENTE</name>
<keyword evidence="1" id="KW-1133">Transmembrane helix</keyword>
<dbReference type="EMBL" id="CP027783">
    <property type="protein sequence ID" value="AYW48774.1"/>
    <property type="molecule type" value="Genomic_DNA"/>
</dbReference>
<feature type="transmembrane region" description="Helical" evidence="1">
    <location>
        <begin position="28"/>
        <end position="47"/>
    </location>
</feature>
<dbReference type="Proteomes" id="UP000268310">
    <property type="component" value="Chromosome"/>
</dbReference>
<proteinExistence type="predicted"/>
<evidence type="ECO:0000313" key="2">
    <source>
        <dbReference type="EMBL" id="AYW48774.1"/>
    </source>
</evidence>
<keyword evidence="1" id="KW-0472">Membrane</keyword>
<protein>
    <submittedName>
        <fullName evidence="2">DUF1189 domain-containing protein</fullName>
    </submittedName>
</protein>
<feature type="transmembrane region" description="Helical" evidence="1">
    <location>
        <begin position="244"/>
        <end position="261"/>
    </location>
</feature>
<feature type="transmembrane region" description="Helical" evidence="1">
    <location>
        <begin position="170"/>
        <end position="198"/>
    </location>
</feature>
<dbReference type="Proteomes" id="UP001157039">
    <property type="component" value="Unassembled WGS sequence"/>
</dbReference>